<proteinExistence type="predicted"/>
<comment type="caution">
    <text evidence="2">The sequence shown here is derived from an EMBL/GenBank/DDBJ whole genome shotgun (WGS) entry which is preliminary data.</text>
</comment>
<name>A0A9D2WPP7_9FIRM</name>
<dbReference type="PANTHER" id="PTHR33498">
    <property type="entry name" value="TRANSPOSASE FOR INSERTION SEQUENCE ELEMENT IS1557"/>
    <property type="match status" value="1"/>
</dbReference>
<dbReference type="AlphaFoldDB" id="A0A9D2WPP7"/>
<keyword evidence="3" id="KW-1185">Reference proteome</keyword>
<organism evidence="2 3">
    <name type="scientific">Sporotomaculum syntrophicum</name>
    <dbReference type="NCBI Taxonomy" id="182264"/>
    <lineage>
        <taxon>Bacteria</taxon>
        <taxon>Bacillati</taxon>
        <taxon>Bacillota</taxon>
        <taxon>Clostridia</taxon>
        <taxon>Eubacteriales</taxon>
        <taxon>Desulfallaceae</taxon>
        <taxon>Sporotomaculum</taxon>
    </lineage>
</organism>
<dbReference type="OrthoDB" id="287363at2"/>
<dbReference type="Gene3D" id="1.10.10.60">
    <property type="entry name" value="Homeodomain-like"/>
    <property type="match status" value="1"/>
</dbReference>
<dbReference type="Proteomes" id="UP000798488">
    <property type="component" value="Unassembled WGS sequence"/>
</dbReference>
<dbReference type="NCBIfam" id="NF033550">
    <property type="entry name" value="transpos_ISL3"/>
    <property type="match status" value="1"/>
</dbReference>
<dbReference type="Pfam" id="PF14690">
    <property type="entry name" value="Zn_ribbon_ISL3"/>
    <property type="match status" value="1"/>
</dbReference>
<dbReference type="RefSeq" id="WP_161822707.1">
    <property type="nucleotide sequence ID" value="NZ_LSRS01000005.1"/>
</dbReference>
<dbReference type="EMBL" id="LSRS01000005">
    <property type="protein sequence ID" value="KAF1084651.1"/>
    <property type="molecule type" value="Genomic_DNA"/>
</dbReference>
<gene>
    <name evidence="2" type="ORF">SPSYN_02429</name>
</gene>
<sequence>MSNPLPIMPLADGLKLVVMKQEAGTIHLVMETTSPFATCPVCGKASNKIRSFYKRTLRDLAWCGTPVIIRLTARRFACIDRDCQQRIFCERIPELVPAHGRRTARFTETLSALGRASSAEAATRLARKIGLSTSADTVLRAIRATPEPKMPTPRVLGVDDWAWRKGHSYGTILVDLETHKVVDLLPDRQVSTLQQWLQVHPGVEIISRDRSQSYAKAAQMGAPNAQQIADRWHLLKNLGEALERWFHRLRPKLSQTVSEVEPRNQVIDNSSTESTLGQHNRQVRFDEIQNLKKQGLSLRKIARILKLSRNTVRKYASVEQCPQAAQRIPSKTLLDNYIGHLQKRLADGCHNGRILFEEILTMGYQGSRPTVARWIREQKSIDHKDEEQPKTQVKSIAPRKLQCWFLTRLHKLPRKATRTLTKLLTDIPELKRGYALVHQFHTMVRYRAGHALPAWLNAVHKSGIPELKKFAVSLNKDYDAVYAGLTESWSQGPVEGINNRLKLIKRLMFGRARFDLLRKRVLLTL</sequence>
<accession>A0A9D2WPP7</accession>
<evidence type="ECO:0000259" key="1">
    <source>
        <dbReference type="PROSITE" id="PS50531"/>
    </source>
</evidence>
<dbReference type="Pfam" id="PF01610">
    <property type="entry name" value="DDE_Tnp_ISL3"/>
    <property type="match status" value="2"/>
</dbReference>
<dbReference type="PANTHER" id="PTHR33498:SF1">
    <property type="entry name" value="TRANSPOSASE FOR INSERTION SEQUENCE ELEMENT IS1557"/>
    <property type="match status" value="1"/>
</dbReference>
<dbReference type="PROSITE" id="PS50531">
    <property type="entry name" value="HTH_IS21"/>
    <property type="match status" value="1"/>
</dbReference>
<reference evidence="2" key="1">
    <citation type="submission" date="2016-02" db="EMBL/GenBank/DDBJ databases">
        <title>Draft Genome Sequence of Sporotomaculum syntrophicum Strain FB, a Syntrophic Benzoate Degrader.</title>
        <authorList>
            <person name="Nobu M.K."/>
            <person name="Narihiro T."/>
            <person name="Qiu Y.-L."/>
            <person name="Ohashi A."/>
            <person name="Liu W.-T."/>
            <person name="Yuji S."/>
        </authorList>
    </citation>
    <scope>NUCLEOTIDE SEQUENCE</scope>
    <source>
        <strain evidence="2">FB</strain>
    </source>
</reference>
<dbReference type="InterPro" id="IPR017894">
    <property type="entry name" value="HTH_IS21_transposase_type"/>
</dbReference>
<dbReference type="InterPro" id="IPR047951">
    <property type="entry name" value="Transpos_ISL3"/>
</dbReference>
<protein>
    <submittedName>
        <fullName evidence="2">Transposase</fullName>
    </submittedName>
</protein>
<feature type="domain" description="HTH IS21-type" evidence="1">
    <location>
        <begin position="283"/>
        <end position="345"/>
    </location>
</feature>
<evidence type="ECO:0000313" key="3">
    <source>
        <dbReference type="Proteomes" id="UP000798488"/>
    </source>
</evidence>
<dbReference type="InterPro" id="IPR002560">
    <property type="entry name" value="Transposase_DDE"/>
</dbReference>
<dbReference type="InterPro" id="IPR029261">
    <property type="entry name" value="Transposase_Znf"/>
</dbReference>
<evidence type="ECO:0000313" key="2">
    <source>
        <dbReference type="EMBL" id="KAF1084651.1"/>
    </source>
</evidence>